<dbReference type="PRINTS" id="PR00146">
    <property type="entry name" value="DHPICSNTHASE"/>
</dbReference>
<reference evidence="3 4" key="1">
    <citation type="submission" date="2023-01" db="EMBL/GenBank/DDBJ databases">
        <authorList>
            <person name="Lee S.H."/>
            <person name="Jung H.S."/>
            <person name="Yun J.U."/>
        </authorList>
    </citation>
    <scope>NUCLEOTIDE SEQUENCE [LARGE SCALE GENOMIC DNA]</scope>
    <source>
        <strain evidence="3 4">CBA3646</strain>
    </source>
</reference>
<evidence type="ECO:0000256" key="2">
    <source>
        <dbReference type="PIRNR" id="PIRNR001365"/>
    </source>
</evidence>
<organism evidence="3 4">
    <name type="scientific">Peptoniphilus equinus</name>
    <dbReference type="NCBI Taxonomy" id="3016343"/>
    <lineage>
        <taxon>Bacteria</taxon>
        <taxon>Bacillati</taxon>
        <taxon>Bacillota</taxon>
        <taxon>Tissierellia</taxon>
        <taxon>Tissierellales</taxon>
        <taxon>Peptoniphilaceae</taxon>
        <taxon>Peptoniphilus</taxon>
    </lineage>
</organism>
<dbReference type="SMART" id="SM01130">
    <property type="entry name" value="DHDPS"/>
    <property type="match status" value="1"/>
</dbReference>
<proteinExistence type="inferred from homology"/>
<dbReference type="PANTHER" id="PTHR42849:SF1">
    <property type="entry name" value="N-ACETYLNEURAMINATE LYASE"/>
    <property type="match status" value="1"/>
</dbReference>
<name>A0ABY7QUU6_9FIRM</name>
<dbReference type="Proteomes" id="UP001210339">
    <property type="component" value="Chromosome"/>
</dbReference>
<keyword evidence="1 2" id="KW-0456">Lyase</keyword>
<dbReference type="PANTHER" id="PTHR42849">
    <property type="entry name" value="N-ACETYLNEURAMINATE LYASE"/>
    <property type="match status" value="1"/>
</dbReference>
<accession>A0ABY7QUU6</accession>
<dbReference type="InterPro" id="IPR013785">
    <property type="entry name" value="Aldolase_TIM"/>
</dbReference>
<sequence>MCEIITPSLTLFDDTNTIDRAGNETLINFLIDSGVNGILVLGSSGEFTTLNLEEKLSIFDLYTTVNNHRVDLFAGTNCAKIEETIHLSNTVLAQGFKGVMIICPYYYGISQREVYNYYAYLAQHISGDLYIYNYPDRSGFNISPQTVYELAISHPNIKGLKDSVSDPLHTNGIARAVASLDFKLYSGFDDQFLYNIATGGSGCIGALSNIVPDIWADLIHAMENSQMKKVLFLSHLIHQLMPLYTLSPNFIPLFKKLLTTRGLAISDASIFPNNALEPSTFETAKRILDTVLHTYHAYNNTL</sequence>
<dbReference type="Gene3D" id="3.20.20.70">
    <property type="entry name" value="Aldolase class I"/>
    <property type="match status" value="1"/>
</dbReference>
<dbReference type="RefSeq" id="WP_271191390.1">
    <property type="nucleotide sequence ID" value="NZ_CP115667.1"/>
</dbReference>
<dbReference type="InterPro" id="IPR002220">
    <property type="entry name" value="DapA-like"/>
</dbReference>
<evidence type="ECO:0000313" key="4">
    <source>
        <dbReference type="Proteomes" id="UP001210339"/>
    </source>
</evidence>
<keyword evidence="4" id="KW-1185">Reference proteome</keyword>
<gene>
    <name evidence="3" type="ORF">O6R05_07610</name>
</gene>
<dbReference type="SUPFAM" id="SSF51569">
    <property type="entry name" value="Aldolase"/>
    <property type="match status" value="1"/>
</dbReference>
<comment type="similarity">
    <text evidence="2">Belongs to the DapA family.</text>
</comment>
<protein>
    <submittedName>
        <fullName evidence="3">Dihydrodipicolinate synthase family protein</fullName>
    </submittedName>
</protein>
<dbReference type="PIRSF" id="PIRSF001365">
    <property type="entry name" value="DHDPS"/>
    <property type="match status" value="1"/>
</dbReference>
<evidence type="ECO:0000313" key="3">
    <source>
        <dbReference type="EMBL" id="WBW49859.1"/>
    </source>
</evidence>
<evidence type="ECO:0000256" key="1">
    <source>
        <dbReference type="ARBA" id="ARBA00023239"/>
    </source>
</evidence>
<dbReference type="CDD" id="cd00408">
    <property type="entry name" value="DHDPS-like"/>
    <property type="match status" value="1"/>
</dbReference>
<dbReference type="EMBL" id="CP115667">
    <property type="protein sequence ID" value="WBW49859.1"/>
    <property type="molecule type" value="Genomic_DNA"/>
</dbReference>
<dbReference type="Pfam" id="PF00701">
    <property type="entry name" value="DHDPS"/>
    <property type="match status" value="1"/>
</dbReference>